<evidence type="ECO:0000259" key="1">
    <source>
        <dbReference type="Pfam" id="PF01548"/>
    </source>
</evidence>
<dbReference type="Proteomes" id="UP001304683">
    <property type="component" value="Chromosome"/>
</dbReference>
<dbReference type="PANTHER" id="PTHR33055:SF13">
    <property type="entry name" value="TRANSPOSASE"/>
    <property type="match status" value="1"/>
</dbReference>
<dbReference type="InterPro" id="IPR002525">
    <property type="entry name" value="Transp_IS110-like_N"/>
</dbReference>
<name>A0ABZ0QLU2_9FIRM</name>
<reference evidence="3 4" key="1">
    <citation type="submission" date="2023-08" db="EMBL/GenBank/DDBJ databases">
        <title>Genome sequence of Thermaerobacter compostii strain Ins1, a spore-forming filamentous bacterium isolated from a deep geothermal reservoir.</title>
        <authorList>
            <person name="Bregnard D."/>
            <person name="Gonzalez D."/>
            <person name="Junier P."/>
        </authorList>
    </citation>
    <scope>NUCLEOTIDE SEQUENCE [LARGE SCALE GENOMIC DNA]</scope>
    <source>
        <strain evidence="3 4">Ins1</strain>
    </source>
</reference>
<dbReference type="InterPro" id="IPR003346">
    <property type="entry name" value="Transposase_20"/>
</dbReference>
<sequence length="383" mass="43910">MPRYWGLDLHAQYVHVCEWRPETQKEKHSRFPNTPDGWARFLQRLSPDDRVALEVTGNAFEVYDWLSPHVAQVLLANPVELRRLGSGRHTDRVDAARLAKMLAMGTLPTVWVPPQPVRELRRLLRYRERLLNVATRWRNQIRAVLRRYGEQPPRGVDLGAFLTAERLGAFASGDRAIVVSALRQLQCTQEECTAIEAEIAEHLARTPEAQVLLTMTGVGPITAAAIWAALGDPRRFRTPKQVARYAGLDPSVYQSGGTYFHGKISKNGNPLLRTYLIEAAHILARFDNGPLGQFYHRKRRQLGHKRAVVALARKLLIVAWRMLLTGESYRYQRPKTVQNKMSQLRGLRRHQRNWEDVMVTVLAKPQERARQSRMKGYRTEVPA</sequence>
<dbReference type="Pfam" id="PF01548">
    <property type="entry name" value="DEDD_Tnp_IS110"/>
    <property type="match status" value="1"/>
</dbReference>
<gene>
    <name evidence="3" type="ORF">Q5761_08735</name>
</gene>
<organism evidence="3 4">
    <name type="scientific">Thermaerobacter composti</name>
    <dbReference type="NCBI Taxonomy" id="554949"/>
    <lineage>
        <taxon>Bacteria</taxon>
        <taxon>Bacillati</taxon>
        <taxon>Bacillota</taxon>
        <taxon>Clostridia</taxon>
        <taxon>Eubacteriales</taxon>
        <taxon>Clostridiales Family XVII. Incertae Sedis</taxon>
        <taxon>Thermaerobacter</taxon>
    </lineage>
</organism>
<accession>A0ABZ0QLU2</accession>
<dbReference type="InterPro" id="IPR047650">
    <property type="entry name" value="Transpos_IS110"/>
</dbReference>
<evidence type="ECO:0000313" key="4">
    <source>
        <dbReference type="Proteomes" id="UP001304683"/>
    </source>
</evidence>
<proteinExistence type="predicted"/>
<dbReference type="NCBIfam" id="NF033542">
    <property type="entry name" value="transpos_IS110"/>
    <property type="match status" value="1"/>
</dbReference>
<evidence type="ECO:0000259" key="2">
    <source>
        <dbReference type="Pfam" id="PF02371"/>
    </source>
</evidence>
<keyword evidence="4" id="KW-1185">Reference proteome</keyword>
<evidence type="ECO:0000313" key="3">
    <source>
        <dbReference type="EMBL" id="WPD18449.1"/>
    </source>
</evidence>
<feature type="domain" description="Transposase IS116/IS110/IS902 C-terminal" evidence="2">
    <location>
        <begin position="210"/>
        <end position="295"/>
    </location>
</feature>
<dbReference type="Pfam" id="PF02371">
    <property type="entry name" value="Transposase_20"/>
    <property type="match status" value="1"/>
</dbReference>
<dbReference type="PANTHER" id="PTHR33055">
    <property type="entry name" value="TRANSPOSASE FOR INSERTION SEQUENCE ELEMENT IS1111A"/>
    <property type="match status" value="1"/>
</dbReference>
<protein>
    <submittedName>
        <fullName evidence="3">IS110 family transposase</fullName>
    </submittedName>
</protein>
<feature type="domain" description="Transposase IS110-like N-terminal" evidence="1">
    <location>
        <begin position="6"/>
        <end position="148"/>
    </location>
</feature>
<dbReference type="RefSeq" id="WP_318750284.1">
    <property type="nucleotide sequence ID" value="NZ_CP132508.1"/>
</dbReference>
<dbReference type="EMBL" id="CP132508">
    <property type="protein sequence ID" value="WPD18449.1"/>
    <property type="molecule type" value="Genomic_DNA"/>
</dbReference>